<feature type="compositionally biased region" description="Basic residues" evidence="1">
    <location>
        <begin position="623"/>
        <end position="635"/>
    </location>
</feature>
<evidence type="ECO:0000313" key="2">
    <source>
        <dbReference type="EMBL" id="RPA79375.1"/>
    </source>
</evidence>
<feature type="region of interest" description="Disordered" evidence="1">
    <location>
        <begin position="114"/>
        <end position="147"/>
    </location>
</feature>
<accession>A0A3N4HZT2</accession>
<feature type="region of interest" description="Disordered" evidence="1">
    <location>
        <begin position="420"/>
        <end position="483"/>
    </location>
</feature>
<keyword evidence="3" id="KW-1185">Reference proteome</keyword>
<sequence length="801" mass="87549">MEGETAFGLRDDTKVNEYEKNVLRGMIMKECMRNGTPVESIWDKPDERPSPFPFQNEEELLHQEREDTAMPTNTRIGETPAPNTGPSLPQIFGEQEVDSELVLASRFSSIDLEGRDEPRRSVTPRSLLPTSSSRNGVHKPSPRPSQSLLRSIYDGKRLDYAVSETGSKPLIEKLVANGSIATDGIARQSDAISRTCAAQRSALPAVSFPAIHAQRQVKGSCDVFIVRVIETKDHLNARLETRTDIAKCRTKELANIAVKDHVLKNLPSFGLRQGPEPQKLFLKFNRYSQTAYYEFELYGARVAGNDLIGRQDLTSGVDIRKVCVERVRMAARTLDESFWDAVSPPQGHNDLYLHIPAENPDTDKNVPELTRPLSVATKGVKEAVTAQPAAPLPSHPSVSGELPLANISPLSLVSTIPPPVTSNTISSTPTSKSATMTRSFSNFSGDPGKEKQPNIIEISDDSSDEGRVEESDNSTARPAVSKTPRPEVIVIDDDDDHEGATSFTAPVIKAPTIAAQDVGDSSLHSSATVASAPKLPPFLMPGFSFTDFLFDDEDPADWAEVEAGTFNNFIPPKHRSSQYVAGTSAQPASVFSTTSGLTAPSLMAPPTSSRRRRSTKSTSVSPTKRRKQPKAKPAPKPKPTYKPLPPTVRSSKPVDYGTLNSYAVSSFLLKTPRYQHLTVATMKTNLRRWLEKKEREHEMTDEDLTNRMIQEQTLLIDYSVRRMSVGSVASVVSLPEGGASQGNVAVEGGDDAQLQAQHQEAPVGSLSSEELANAIEEIYDLPEDEFVQAAQALAKRQGFSV</sequence>
<feature type="compositionally biased region" description="Polar residues" evidence="1">
    <location>
        <begin position="421"/>
        <end position="444"/>
    </location>
</feature>
<dbReference type="AlphaFoldDB" id="A0A3N4HZT2"/>
<proteinExistence type="predicted"/>
<evidence type="ECO:0000313" key="3">
    <source>
        <dbReference type="Proteomes" id="UP000275078"/>
    </source>
</evidence>
<protein>
    <submittedName>
        <fullName evidence="2">Uncharacterized protein</fullName>
    </submittedName>
</protein>
<name>A0A3N4HZT2_ASCIM</name>
<dbReference type="EMBL" id="ML119700">
    <property type="protein sequence ID" value="RPA79375.1"/>
    <property type="molecule type" value="Genomic_DNA"/>
</dbReference>
<feature type="compositionally biased region" description="Pro residues" evidence="1">
    <location>
        <begin position="636"/>
        <end position="646"/>
    </location>
</feature>
<reference evidence="2 3" key="1">
    <citation type="journal article" date="2018" name="Nat. Ecol. Evol.">
        <title>Pezizomycetes genomes reveal the molecular basis of ectomycorrhizal truffle lifestyle.</title>
        <authorList>
            <person name="Murat C."/>
            <person name="Payen T."/>
            <person name="Noel B."/>
            <person name="Kuo A."/>
            <person name="Morin E."/>
            <person name="Chen J."/>
            <person name="Kohler A."/>
            <person name="Krizsan K."/>
            <person name="Balestrini R."/>
            <person name="Da Silva C."/>
            <person name="Montanini B."/>
            <person name="Hainaut M."/>
            <person name="Levati E."/>
            <person name="Barry K.W."/>
            <person name="Belfiori B."/>
            <person name="Cichocki N."/>
            <person name="Clum A."/>
            <person name="Dockter R.B."/>
            <person name="Fauchery L."/>
            <person name="Guy J."/>
            <person name="Iotti M."/>
            <person name="Le Tacon F."/>
            <person name="Lindquist E.A."/>
            <person name="Lipzen A."/>
            <person name="Malagnac F."/>
            <person name="Mello A."/>
            <person name="Molinier V."/>
            <person name="Miyauchi S."/>
            <person name="Poulain J."/>
            <person name="Riccioni C."/>
            <person name="Rubini A."/>
            <person name="Sitrit Y."/>
            <person name="Splivallo R."/>
            <person name="Traeger S."/>
            <person name="Wang M."/>
            <person name="Zifcakova L."/>
            <person name="Wipf D."/>
            <person name="Zambonelli A."/>
            <person name="Paolocci F."/>
            <person name="Nowrousian M."/>
            <person name="Ottonello S."/>
            <person name="Baldrian P."/>
            <person name="Spatafora J.W."/>
            <person name="Henrissat B."/>
            <person name="Nagy L.G."/>
            <person name="Aury J.M."/>
            <person name="Wincker P."/>
            <person name="Grigoriev I.V."/>
            <person name="Bonfante P."/>
            <person name="Martin F.M."/>
        </authorList>
    </citation>
    <scope>NUCLEOTIDE SEQUENCE [LARGE SCALE GENOMIC DNA]</scope>
    <source>
        <strain evidence="2 3">RN42</strain>
    </source>
</reference>
<gene>
    <name evidence="2" type="ORF">BJ508DRAFT_377724</name>
</gene>
<evidence type="ECO:0000256" key="1">
    <source>
        <dbReference type="SAM" id="MobiDB-lite"/>
    </source>
</evidence>
<organism evidence="2 3">
    <name type="scientific">Ascobolus immersus RN42</name>
    <dbReference type="NCBI Taxonomy" id="1160509"/>
    <lineage>
        <taxon>Eukaryota</taxon>
        <taxon>Fungi</taxon>
        <taxon>Dikarya</taxon>
        <taxon>Ascomycota</taxon>
        <taxon>Pezizomycotina</taxon>
        <taxon>Pezizomycetes</taxon>
        <taxon>Pezizales</taxon>
        <taxon>Ascobolaceae</taxon>
        <taxon>Ascobolus</taxon>
    </lineage>
</organism>
<feature type="region of interest" description="Disordered" evidence="1">
    <location>
        <begin position="590"/>
        <end position="653"/>
    </location>
</feature>
<dbReference type="Proteomes" id="UP000275078">
    <property type="component" value="Unassembled WGS sequence"/>
</dbReference>